<keyword evidence="3" id="KW-0378">Hydrolase</keyword>
<evidence type="ECO:0000259" key="2">
    <source>
        <dbReference type="Pfam" id="PF04471"/>
    </source>
</evidence>
<organism evidence="3 4">
    <name type="scientific">Rahnella sp. (strain Y9602)</name>
    <dbReference type="NCBI Taxonomy" id="2703885"/>
    <lineage>
        <taxon>Bacteria</taxon>
        <taxon>Pseudomonadati</taxon>
        <taxon>Pseudomonadota</taxon>
        <taxon>Gammaproteobacteria</taxon>
        <taxon>Enterobacterales</taxon>
        <taxon>Yersiniaceae</taxon>
        <taxon>Rahnella</taxon>
    </lineage>
</organism>
<dbReference type="RefSeq" id="WP_379671610.1">
    <property type="nucleotide sequence ID" value="NZ_JBHUCJ010000004.1"/>
</dbReference>
<dbReference type="InterPro" id="IPR011856">
    <property type="entry name" value="tRNA_endonuc-like_dom_sf"/>
</dbReference>
<sequence length="543" mass="61734">MGRRSGFEGFLRASVRAAAAIDRENKRSLRSHAAEARRVERQNRQEYAQYVREEKQLIREQKEADKLAKVMYLEDRIEEVNDLNSDLVETISELSGILEHTLNHDDSIDFSSLKMVPGFKKFQTPSHLLPDSSPIIDFVPMPMGWRKLIPGAGKKYNSKVELAEKKLEIEMKEYISKEKEKSQKIEEMKNEYSREKNRYLDEVNRHNEDIDEFEISYFSGDELSVKNYCEMVLTRSEYPQDGFQQNFRLAYTIANKELVIEYFIPSIDVIPKDLEYKYIKTRDAITSKLRKPSEINKLYQDIIAAIALRTLHEIFEADQAGAILSVVFNGVLDTIDPTSGHDINVNVVSVRAFKEEFMAIKLDRIDKVACLRSLGAQVSNHPEELQAIKPIIEFNMVDKRFIEQGDALSGLESRPNLMDLSPGEFEVLVSNLFSQMGLDTKLTRGTKDGGVDAIAFDTRPILGGKVVIQAKRYKDTVGVSAVRDLYGTMMNEGANKGILVCTSKYGKDAYNFCKDKPIELIDGGGLIYLLREHAGVDAKIQLL</sequence>
<keyword evidence="3" id="KW-0255">Endonuclease</keyword>
<feature type="domain" description="Restriction endonuclease type IV Mrr" evidence="2">
    <location>
        <begin position="419"/>
        <end position="530"/>
    </location>
</feature>
<keyword evidence="1" id="KW-0175">Coiled coil</keyword>
<dbReference type="InterPro" id="IPR052906">
    <property type="entry name" value="Type_IV_Methyl-Rstrct_Enzyme"/>
</dbReference>
<proteinExistence type="predicted"/>
<evidence type="ECO:0000313" key="3">
    <source>
        <dbReference type="EMBL" id="MFD3222555.1"/>
    </source>
</evidence>
<keyword evidence="4" id="KW-1185">Reference proteome</keyword>
<dbReference type="Gene3D" id="3.40.1350.10">
    <property type="match status" value="1"/>
</dbReference>
<dbReference type="Proteomes" id="UP001598201">
    <property type="component" value="Unassembled WGS sequence"/>
</dbReference>
<protein>
    <submittedName>
        <fullName evidence="3">Restriction endonuclease</fullName>
    </submittedName>
</protein>
<dbReference type="Pfam" id="PF04471">
    <property type="entry name" value="Mrr_cat"/>
    <property type="match status" value="1"/>
</dbReference>
<comment type="caution">
    <text evidence="3">The sequence shown here is derived from an EMBL/GenBank/DDBJ whole genome shotgun (WGS) entry which is preliminary data.</text>
</comment>
<evidence type="ECO:0000313" key="4">
    <source>
        <dbReference type="Proteomes" id="UP001598201"/>
    </source>
</evidence>
<dbReference type="PANTHER" id="PTHR30015:SF7">
    <property type="entry name" value="TYPE IV METHYL-DIRECTED RESTRICTION ENZYME ECOKMRR"/>
    <property type="match status" value="1"/>
</dbReference>
<gene>
    <name evidence="3" type="ORF">ACFPK4_03355</name>
</gene>
<dbReference type="GO" id="GO:0004519">
    <property type="term" value="F:endonuclease activity"/>
    <property type="evidence" value="ECO:0007669"/>
    <property type="project" value="UniProtKB-KW"/>
</dbReference>
<dbReference type="SUPFAM" id="SSF52980">
    <property type="entry name" value="Restriction endonuclease-like"/>
    <property type="match status" value="1"/>
</dbReference>
<keyword evidence="3" id="KW-0540">Nuclease</keyword>
<name>A0ABW6CBC2_RAHSY</name>
<reference evidence="3 4" key="1">
    <citation type="submission" date="2024-09" db="EMBL/GenBank/DDBJ databases">
        <title>Genomes of Rahnella.</title>
        <authorList>
            <person name="Mnguni F.C."/>
            <person name="Shin G.Y."/>
            <person name="Coutinho T."/>
        </authorList>
    </citation>
    <scope>NUCLEOTIDE SEQUENCE [LARGE SCALE GENOMIC DNA]</scope>
    <source>
        <strain evidence="3 4">20WA0057</strain>
    </source>
</reference>
<dbReference type="PANTHER" id="PTHR30015">
    <property type="entry name" value="MRR RESTRICTION SYSTEM PROTEIN"/>
    <property type="match status" value="1"/>
</dbReference>
<feature type="coiled-coil region" evidence="1">
    <location>
        <begin position="160"/>
        <end position="216"/>
    </location>
</feature>
<evidence type="ECO:0000256" key="1">
    <source>
        <dbReference type="SAM" id="Coils"/>
    </source>
</evidence>
<dbReference type="EMBL" id="JBHUCJ010000004">
    <property type="protein sequence ID" value="MFD3222555.1"/>
    <property type="molecule type" value="Genomic_DNA"/>
</dbReference>
<dbReference type="InterPro" id="IPR011335">
    <property type="entry name" value="Restrct_endonuc-II-like"/>
</dbReference>
<dbReference type="InterPro" id="IPR007560">
    <property type="entry name" value="Restrct_endonuc_IV_Mrr"/>
</dbReference>
<accession>A0ABW6CBC2</accession>